<dbReference type="RefSeq" id="WP_006317063.1">
    <property type="nucleotide sequence ID" value="NZ_ARZA01000269.1"/>
</dbReference>
<sequence length="72" mass="8628">MSIIDFTPYKGLSDDELLNIAYQKILNLRQLSNDNKYIEYWEVAMELNEMIREIKNRGLKIDRASFINRIFV</sequence>
<dbReference type="AlphaFoldDB" id="R1CS39"/>
<evidence type="ECO:0000313" key="2">
    <source>
        <dbReference type="Proteomes" id="UP000013378"/>
    </source>
</evidence>
<dbReference type="STRING" id="1304284.L21TH_2503"/>
<dbReference type="EMBL" id="ARZA01000269">
    <property type="protein sequence ID" value="EOC99498.1"/>
    <property type="molecule type" value="Genomic_DNA"/>
</dbReference>
<comment type="caution">
    <text evidence="1">The sequence shown here is derived from an EMBL/GenBank/DDBJ whole genome shotgun (WGS) entry which is preliminary data.</text>
</comment>
<dbReference type="OrthoDB" id="1708058at2"/>
<organism evidence="1 2">
    <name type="scientific">Caldisalinibacter kiritimatiensis</name>
    <dbReference type="NCBI Taxonomy" id="1304284"/>
    <lineage>
        <taxon>Bacteria</taxon>
        <taxon>Bacillati</taxon>
        <taxon>Bacillota</taxon>
        <taxon>Tissierellia</taxon>
        <taxon>Tissierellales</taxon>
        <taxon>Thermohalobacteraceae</taxon>
        <taxon>Caldisalinibacter</taxon>
    </lineage>
</organism>
<protein>
    <submittedName>
        <fullName evidence="1">Uncharacterized protein</fullName>
    </submittedName>
</protein>
<accession>R1CS39</accession>
<dbReference type="Proteomes" id="UP000013378">
    <property type="component" value="Unassembled WGS sequence"/>
</dbReference>
<keyword evidence="2" id="KW-1185">Reference proteome</keyword>
<evidence type="ECO:0000313" key="1">
    <source>
        <dbReference type="EMBL" id="EOC99498.1"/>
    </source>
</evidence>
<proteinExistence type="predicted"/>
<name>R1CS39_9FIRM</name>
<reference evidence="1 2" key="1">
    <citation type="journal article" date="2015" name="Geomicrobiol. J.">
        <title>Caldisalinibacter kiritimatiensis gen. nov., sp. nov., a moderately thermohalophilic thiosulfate-reducing bacterium from a hypersaline microbial mat.</title>
        <authorList>
            <person name="Ben Hania W."/>
            <person name="Joseph M."/>
            <person name="Fiebig A."/>
            <person name="Bunk B."/>
            <person name="Klenk H.-P."/>
            <person name="Fardeau M.-L."/>
            <person name="Spring S."/>
        </authorList>
    </citation>
    <scope>NUCLEOTIDE SEQUENCE [LARGE SCALE GENOMIC DNA]</scope>
    <source>
        <strain evidence="1 2">L21-TH-D2</strain>
    </source>
</reference>
<gene>
    <name evidence="1" type="ORF">L21TH_2503</name>
</gene>